<dbReference type="Proteomes" id="UP001642484">
    <property type="component" value="Unassembled WGS sequence"/>
</dbReference>
<comment type="caution">
    <text evidence="1">The sequence shown here is derived from an EMBL/GenBank/DDBJ whole genome shotgun (WGS) entry which is preliminary data.</text>
</comment>
<proteinExistence type="predicted"/>
<name>A0ABP0JE18_9DINO</name>
<protein>
    <submittedName>
        <fullName evidence="1">Uncharacterized protein</fullName>
    </submittedName>
</protein>
<gene>
    <name evidence="1" type="ORF">CCMP2556_LOCUS10941</name>
</gene>
<keyword evidence="2" id="KW-1185">Reference proteome</keyword>
<evidence type="ECO:0000313" key="1">
    <source>
        <dbReference type="EMBL" id="CAK9012645.1"/>
    </source>
</evidence>
<evidence type="ECO:0000313" key="2">
    <source>
        <dbReference type="Proteomes" id="UP001642484"/>
    </source>
</evidence>
<reference evidence="1 2" key="1">
    <citation type="submission" date="2024-02" db="EMBL/GenBank/DDBJ databases">
        <authorList>
            <person name="Chen Y."/>
            <person name="Shah S."/>
            <person name="Dougan E. K."/>
            <person name="Thang M."/>
            <person name="Chan C."/>
        </authorList>
    </citation>
    <scope>NUCLEOTIDE SEQUENCE [LARGE SCALE GENOMIC DNA]</scope>
</reference>
<accession>A0ABP0JE18</accession>
<dbReference type="EMBL" id="CAXAMN010005158">
    <property type="protein sequence ID" value="CAK9012645.1"/>
    <property type="molecule type" value="Genomic_DNA"/>
</dbReference>
<sequence length="173" mass="19329">MDAFADAFSARRMLLERILGEPDFAHYQSERRHELVPVKQIKLVQEDPLAGTPVLIRWYFNNYTLVYGSLSQACLSHVSHVLASKNCSMGVDGTAMCACVGGFYQCIFGQLLGVLLLVERLQSEFPPKSARFSWHAIHSLLPFGVFFLCGHNEILPRLPSQSPQKLPSNLHAA</sequence>
<organism evidence="1 2">
    <name type="scientific">Durusdinium trenchii</name>
    <dbReference type="NCBI Taxonomy" id="1381693"/>
    <lineage>
        <taxon>Eukaryota</taxon>
        <taxon>Sar</taxon>
        <taxon>Alveolata</taxon>
        <taxon>Dinophyceae</taxon>
        <taxon>Suessiales</taxon>
        <taxon>Symbiodiniaceae</taxon>
        <taxon>Durusdinium</taxon>
    </lineage>
</organism>